<organism evidence="2 3">
    <name type="scientific">Engelhardtia mirabilis</name>
    <dbReference type="NCBI Taxonomy" id="2528011"/>
    <lineage>
        <taxon>Bacteria</taxon>
        <taxon>Pseudomonadati</taxon>
        <taxon>Planctomycetota</taxon>
        <taxon>Planctomycetia</taxon>
        <taxon>Planctomycetia incertae sedis</taxon>
        <taxon>Engelhardtia</taxon>
    </lineage>
</organism>
<evidence type="ECO:0000313" key="3">
    <source>
        <dbReference type="Proteomes" id="UP000316921"/>
    </source>
</evidence>
<evidence type="ECO:0008006" key="4">
    <source>
        <dbReference type="Google" id="ProtNLM"/>
    </source>
</evidence>
<feature type="transmembrane region" description="Helical" evidence="1">
    <location>
        <begin position="296"/>
        <end position="314"/>
    </location>
</feature>
<proteinExistence type="predicted"/>
<feature type="transmembrane region" description="Helical" evidence="1">
    <location>
        <begin position="190"/>
        <end position="213"/>
    </location>
</feature>
<sequence length="480" mass="50753">MVWALGLGSLTALCAWLLRQPRLYGDGSGLVSFAALGGGESYHHVLVVPLLRLATELLGRGPAGVLLASHLVVASAAGVAVGCLFAALRCLGLSRSRAVFGAALFATTPGAVFFATTFEVHVLHVAAVLATALVALVAPWRRPVLGVGLVGTCLAITYGTHVSTPLIGFGVLGLCQLGARRVGRRFSLPALLFAVGPALLTLLVVGMGLAGLIRTGRFDPLAVDREVEIVSSFYTGHAGALALAVHNIALPLLLLTPLAIAGLLLGRLRGWHLATCLALVVPSWVFFQVWGVNERGAYLLPTAAFLAWPAALAWPTANRGTLARALALVVIAIQLTLALVQWSAWNRGWNYDERVAAIDAALPEGGTVIRLWMDAPEVTIWRPDVAELDVSRQISATMVSGAPPEAIAAAADAIDVILAVEPVAMDVSYTARLDFHEAAGRLRYLSALEEAVRQRFDVVEHRLGLWRFLTVTQPAGSSDR</sequence>
<keyword evidence="1" id="KW-1133">Transmembrane helix</keyword>
<reference evidence="2 3" key="1">
    <citation type="submission" date="2019-02" db="EMBL/GenBank/DDBJ databases">
        <title>Deep-cultivation of Planctomycetes and their phenomic and genomic characterization uncovers novel biology.</title>
        <authorList>
            <person name="Wiegand S."/>
            <person name="Jogler M."/>
            <person name="Boedeker C."/>
            <person name="Pinto D."/>
            <person name="Vollmers J."/>
            <person name="Rivas-Marin E."/>
            <person name="Kohn T."/>
            <person name="Peeters S.H."/>
            <person name="Heuer A."/>
            <person name="Rast P."/>
            <person name="Oberbeckmann S."/>
            <person name="Bunk B."/>
            <person name="Jeske O."/>
            <person name="Meyerdierks A."/>
            <person name="Storesund J.E."/>
            <person name="Kallscheuer N."/>
            <person name="Luecker S."/>
            <person name="Lage O.M."/>
            <person name="Pohl T."/>
            <person name="Merkel B.J."/>
            <person name="Hornburger P."/>
            <person name="Mueller R.-W."/>
            <person name="Bruemmer F."/>
            <person name="Labrenz M."/>
            <person name="Spormann A.M."/>
            <person name="Op den Camp H."/>
            <person name="Overmann J."/>
            <person name="Amann R."/>
            <person name="Jetten M.S.M."/>
            <person name="Mascher T."/>
            <person name="Medema M.H."/>
            <person name="Devos D.P."/>
            <person name="Kaster A.-K."/>
            <person name="Ovreas L."/>
            <person name="Rohde M."/>
            <person name="Galperin M.Y."/>
            <person name="Jogler C."/>
        </authorList>
    </citation>
    <scope>NUCLEOTIDE SEQUENCE [LARGE SCALE GENOMIC DNA]</scope>
    <source>
        <strain evidence="2 3">Pla133</strain>
    </source>
</reference>
<protein>
    <recommendedName>
        <fullName evidence="4">Glycosyltransferase RgtA/B/C/D-like domain-containing protein</fullName>
    </recommendedName>
</protein>
<gene>
    <name evidence="2" type="ORF">Pla133_13820</name>
</gene>
<accession>A0A518BHB4</accession>
<feature type="transmembrane region" description="Helical" evidence="1">
    <location>
        <begin position="326"/>
        <end position="345"/>
    </location>
</feature>
<feature type="transmembrane region" description="Helical" evidence="1">
    <location>
        <begin position="98"/>
        <end position="116"/>
    </location>
</feature>
<dbReference type="EMBL" id="CP036287">
    <property type="protein sequence ID" value="QDU66313.1"/>
    <property type="molecule type" value="Genomic_DNA"/>
</dbReference>
<keyword evidence="3" id="KW-1185">Reference proteome</keyword>
<feature type="transmembrane region" description="Helical" evidence="1">
    <location>
        <begin position="233"/>
        <end position="264"/>
    </location>
</feature>
<dbReference type="KEGG" id="pbap:Pla133_13820"/>
<name>A0A518BHB4_9BACT</name>
<evidence type="ECO:0000256" key="1">
    <source>
        <dbReference type="SAM" id="Phobius"/>
    </source>
</evidence>
<feature type="transmembrane region" description="Helical" evidence="1">
    <location>
        <begin position="63"/>
        <end position="86"/>
    </location>
</feature>
<dbReference type="AlphaFoldDB" id="A0A518BHB4"/>
<feature type="transmembrane region" description="Helical" evidence="1">
    <location>
        <begin position="271"/>
        <end position="290"/>
    </location>
</feature>
<dbReference type="Proteomes" id="UP000316921">
    <property type="component" value="Chromosome"/>
</dbReference>
<keyword evidence="1" id="KW-0472">Membrane</keyword>
<keyword evidence="1" id="KW-0812">Transmembrane</keyword>
<evidence type="ECO:0000313" key="2">
    <source>
        <dbReference type="EMBL" id="QDU66313.1"/>
    </source>
</evidence>
<feature type="transmembrane region" description="Helical" evidence="1">
    <location>
        <begin position="122"/>
        <end position="140"/>
    </location>
</feature>